<organism evidence="1 2">
    <name type="scientific">Sphingomonas tabacisoli</name>
    <dbReference type="NCBI Taxonomy" id="2249466"/>
    <lineage>
        <taxon>Bacteria</taxon>
        <taxon>Pseudomonadati</taxon>
        <taxon>Pseudomonadota</taxon>
        <taxon>Alphaproteobacteria</taxon>
        <taxon>Sphingomonadales</taxon>
        <taxon>Sphingomonadaceae</taxon>
        <taxon>Sphingomonas</taxon>
    </lineage>
</organism>
<dbReference type="Proteomes" id="UP001597115">
    <property type="component" value="Unassembled WGS sequence"/>
</dbReference>
<keyword evidence="2" id="KW-1185">Reference proteome</keyword>
<dbReference type="Pfam" id="PF08713">
    <property type="entry name" value="DNA_alkylation"/>
    <property type="match status" value="1"/>
</dbReference>
<dbReference type="InterPro" id="IPR016024">
    <property type="entry name" value="ARM-type_fold"/>
</dbReference>
<dbReference type="PANTHER" id="PTHR34070:SF1">
    <property type="entry name" value="DNA ALKYLATION REPAIR PROTEIN"/>
    <property type="match status" value="1"/>
</dbReference>
<proteinExistence type="predicted"/>
<dbReference type="Gene3D" id="1.25.40.290">
    <property type="entry name" value="ARM repeat domains"/>
    <property type="match status" value="1"/>
</dbReference>
<reference evidence="2" key="1">
    <citation type="journal article" date="2019" name="Int. J. Syst. Evol. Microbiol.">
        <title>The Global Catalogue of Microorganisms (GCM) 10K type strain sequencing project: providing services to taxonomists for standard genome sequencing and annotation.</title>
        <authorList>
            <consortium name="The Broad Institute Genomics Platform"/>
            <consortium name="The Broad Institute Genome Sequencing Center for Infectious Disease"/>
            <person name="Wu L."/>
            <person name="Ma J."/>
        </authorList>
    </citation>
    <scope>NUCLEOTIDE SEQUENCE [LARGE SCALE GENOMIC DNA]</scope>
    <source>
        <strain evidence="2">CGMCC 1.16275</strain>
    </source>
</reference>
<evidence type="ECO:0000313" key="1">
    <source>
        <dbReference type="EMBL" id="MFD1611649.1"/>
    </source>
</evidence>
<dbReference type="Gene3D" id="1.20.1660.10">
    <property type="entry name" value="Hypothetical protein (EF3068)"/>
    <property type="match status" value="1"/>
</dbReference>
<name>A0ABW4I165_9SPHN</name>
<dbReference type="EMBL" id="JBHUDY010000001">
    <property type="protein sequence ID" value="MFD1611649.1"/>
    <property type="molecule type" value="Genomic_DNA"/>
</dbReference>
<dbReference type="RefSeq" id="WP_380888233.1">
    <property type="nucleotide sequence ID" value="NZ_JBHUDY010000001.1"/>
</dbReference>
<sequence>MSGLADILRKQLAAVADPSRAPAMQAYMKSAMPYLGVSAVPLRAVCKQVLADLDYPSPEAWRDDVLTLWRGAEYREERYAATELTGIRAARPFQRIEALPMYEEMIVTGAWWDHVDAIATLRLWTLLQNDPVPMKRAMMEWAQGDDMWKRRSAILCQIKGKAATDLDFLYACIEPSVDSKEFFLRKAIGWALRQYAWTDPAEVRRYVAAHEDRLSGLSKREALKNIK</sequence>
<protein>
    <submittedName>
        <fullName evidence="1">DNA alkylation repair protein</fullName>
    </submittedName>
</protein>
<comment type="caution">
    <text evidence="1">The sequence shown here is derived from an EMBL/GenBank/DDBJ whole genome shotgun (WGS) entry which is preliminary data.</text>
</comment>
<gene>
    <name evidence="1" type="ORF">ACFSCW_07540</name>
</gene>
<dbReference type="InterPro" id="IPR014825">
    <property type="entry name" value="DNA_alkylation"/>
</dbReference>
<evidence type="ECO:0000313" key="2">
    <source>
        <dbReference type="Proteomes" id="UP001597115"/>
    </source>
</evidence>
<dbReference type="SUPFAM" id="SSF48371">
    <property type="entry name" value="ARM repeat"/>
    <property type="match status" value="1"/>
</dbReference>
<dbReference type="CDD" id="cd07064">
    <property type="entry name" value="AlkD_like_1"/>
    <property type="match status" value="1"/>
</dbReference>
<dbReference type="PANTHER" id="PTHR34070">
    <property type="entry name" value="ARMADILLO-TYPE FOLD"/>
    <property type="match status" value="1"/>
</dbReference>
<accession>A0ABW4I165</accession>